<evidence type="ECO:0000313" key="2">
    <source>
        <dbReference type="Proteomes" id="UP001162992"/>
    </source>
</evidence>
<dbReference type="Proteomes" id="UP001162992">
    <property type="component" value="Chromosome 18"/>
</dbReference>
<organism evidence="1 2">
    <name type="scientific">Diphasiastrum complanatum</name>
    <name type="common">Issler's clubmoss</name>
    <name type="synonym">Lycopodium complanatum</name>
    <dbReference type="NCBI Taxonomy" id="34168"/>
    <lineage>
        <taxon>Eukaryota</taxon>
        <taxon>Viridiplantae</taxon>
        <taxon>Streptophyta</taxon>
        <taxon>Embryophyta</taxon>
        <taxon>Tracheophyta</taxon>
        <taxon>Lycopodiopsida</taxon>
        <taxon>Lycopodiales</taxon>
        <taxon>Lycopodiaceae</taxon>
        <taxon>Lycopodioideae</taxon>
        <taxon>Diphasiastrum</taxon>
    </lineage>
</organism>
<name>A0ACC2B2T4_DIPCM</name>
<keyword evidence="2" id="KW-1185">Reference proteome</keyword>
<accession>A0ACC2B2T4</accession>
<dbReference type="EMBL" id="CM055109">
    <property type="protein sequence ID" value="KAJ7524089.1"/>
    <property type="molecule type" value="Genomic_DNA"/>
</dbReference>
<protein>
    <submittedName>
        <fullName evidence="1">Uncharacterized protein</fullName>
    </submittedName>
</protein>
<comment type="caution">
    <text evidence="1">The sequence shown here is derived from an EMBL/GenBank/DDBJ whole genome shotgun (WGS) entry which is preliminary data.</text>
</comment>
<reference evidence="2" key="1">
    <citation type="journal article" date="2024" name="Proc. Natl. Acad. Sci. U.S.A.">
        <title>Extraordinary preservation of gene collinearity over three hundred million years revealed in homosporous lycophytes.</title>
        <authorList>
            <person name="Li C."/>
            <person name="Wickell D."/>
            <person name="Kuo L.Y."/>
            <person name="Chen X."/>
            <person name="Nie B."/>
            <person name="Liao X."/>
            <person name="Peng D."/>
            <person name="Ji J."/>
            <person name="Jenkins J."/>
            <person name="Williams M."/>
            <person name="Shu S."/>
            <person name="Plott C."/>
            <person name="Barry K."/>
            <person name="Rajasekar S."/>
            <person name="Grimwood J."/>
            <person name="Han X."/>
            <person name="Sun S."/>
            <person name="Hou Z."/>
            <person name="He W."/>
            <person name="Dai G."/>
            <person name="Sun C."/>
            <person name="Schmutz J."/>
            <person name="Leebens-Mack J.H."/>
            <person name="Li F.W."/>
            <person name="Wang L."/>
        </authorList>
    </citation>
    <scope>NUCLEOTIDE SEQUENCE [LARGE SCALE GENOMIC DNA]</scope>
    <source>
        <strain evidence="2">cv. PW_Plant_1</strain>
    </source>
</reference>
<proteinExistence type="predicted"/>
<gene>
    <name evidence="1" type="ORF">O6H91_18G077200</name>
</gene>
<evidence type="ECO:0000313" key="1">
    <source>
        <dbReference type="EMBL" id="KAJ7524089.1"/>
    </source>
</evidence>
<sequence length="115" mass="12695">MLSEGQNVKSFVTKVQKEHARKPDMSVQSFRGLSQNTHVNLSVDNSISDSSAGIWTKEGVPSHSKSDWLHQQMCTADLVFDLSGLRDSRKLRLESGRRRGPHLQAPPLGSGNVNV</sequence>